<dbReference type="Proteomes" id="UP001403385">
    <property type="component" value="Unassembled WGS sequence"/>
</dbReference>
<dbReference type="AlphaFoldDB" id="A0AAW9S2X4"/>
<gene>
    <name evidence="1" type="ORF">AAG747_21235</name>
</gene>
<evidence type="ECO:0000313" key="1">
    <source>
        <dbReference type="EMBL" id="MEN7550457.1"/>
    </source>
</evidence>
<evidence type="ECO:0000313" key="2">
    <source>
        <dbReference type="Proteomes" id="UP001403385"/>
    </source>
</evidence>
<accession>A0AAW9S2X4</accession>
<reference evidence="1 2" key="1">
    <citation type="submission" date="2024-04" db="EMBL/GenBank/DDBJ databases">
        <title>Novel genus in family Flammeovirgaceae.</title>
        <authorList>
            <person name="Nguyen T.H."/>
            <person name="Vuong T.Q."/>
            <person name="Le H."/>
            <person name="Kim S.-G."/>
        </authorList>
    </citation>
    <scope>NUCLEOTIDE SEQUENCE [LARGE SCALE GENOMIC DNA]</scope>
    <source>
        <strain evidence="1 2">JCM 23209</strain>
    </source>
</reference>
<protein>
    <submittedName>
        <fullName evidence="1">Uncharacterized protein</fullName>
    </submittedName>
</protein>
<comment type="caution">
    <text evidence="1">The sequence shown here is derived from an EMBL/GenBank/DDBJ whole genome shotgun (WGS) entry which is preliminary data.</text>
</comment>
<organism evidence="1 2">
    <name type="scientific">Rapidithrix thailandica</name>
    <dbReference type="NCBI Taxonomy" id="413964"/>
    <lineage>
        <taxon>Bacteria</taxon>
        <taxon>Pseudomonadati</taxon>
        <taxon>Bacteroidota</taxon>
        <taxon>Cytophagia</taxon>
        <taxon>Cytophagales</taxon>
        <taxon>Flammeovirgaceae</taxon>
        <taxon>Rapidithrix</taxon>
    </lineage>
</organism>
<name>A0AAW9S2X4_9BACT</name>
<proteinExistence type="predicted"/>
<dbReference type="RefSeq" id="WP_346823239.1">
    <property type="nucleotide sequence ID" value="NZ_JBDKWZ010000014.1"/>
</dbReference>
<sequence>MKEISEMIELKFYEVLNHKMLLQDFEPWVYKTHELESELPEGIYTDLISLNFKEKYAHNQLEKIQRTGSQ</sequence>
<keyword evidence="2" id="KW-1185">Reference proteome</keyword>
<dbReference type="EMBL" id="JBDKWZ010000014">
    <property type="protein sequence ID" value="MEN7550457.1"/>
    <property type="molecule type" value="Genomic_DNA"/>
</dbReference>